<dbReference type="InterPro" id="IPR049808">
    <property type="entry name" value="CONSTANS-like_Bbox1"/>
</dbReference>
<evidence type="ECO:0000256" key="1">
    <source>
        <dbReference type="ARBA" id="ARBA00022723"/>
    </source>
</evidence>
<feature type="domain" description="B box-type" evidence="6">
    <location>
        <begin position="1"/>
        <end position="47"/>
    </location>
</feature>
<evidence type="ECO:0000259" key="6">
    <source>
        <dbReference type="PROSITE" id="PS50119"/>
    </source>
</evidence>
<dbReference type="Proteomes" id="UP001163823">
    <property type="component" value="Chromosome 11"/>
</dbReference>
<evidence type="ECO:0000256" key="4">
    <source>
        <dbReference type="PROSITE-ProRule" id="PRU00024"/>
    </source>
</evidence>
<dbReference type="PANTHER" id="PTHR31717">
    <property type="entry name" value="ZINC FINGER PROTEIN CONSTANS-LIKE 10"/>
    <property type="match status" value="1"/>
</dbReference>
<evidence type="ECO:0000256" key="2">
    <source>
        <dbReference type="ARBA" id="ARBA00022771"/>
    </source>
</evidence>
<dbReference type="GO" id="GO:0008270">
    <property type="term" value="F:zinc ion binding"/>
    <property type="evidence" value="ECO:0007669"/>
    <property type="project" value="UniProtKB-KW"/>
</dbReference>
<sequence>MKATICELCEGEATVYCGSDSAFLCRNCDAGVHQANFLVARHIRQTLCSKCKGFSGNQVSGFGSGNPRPVCLSCSPEKSSGEVYSVSSCSSSACASSTESCATNPNKYRLEDHRKRTEDIVSSSSVTELYDQNSKTPAPKQKKGRRLKHISLESRAPTNFGGKAAEVFMNWSRRFGLNGNLISLLALRPLDFCLGKLTAFPFRVALATSFWWGLRFCGDMWRPTYQNLRRLEEISGVPAKLILAAEAKLARELKLKGTRREMEEGWAESECSL</sequence>
<evidence type="ECO:0000313" key="8">
    <source>
        <dbReference type="Proteomes" id="UP001163823"/>
    </source>
</evidence>
<protein>
    <submittedName>
        <fullName evidence="7">B-box zinc finger protein</fullName>
    </submittedName>
</protein>
<keyword evidence="2 4" id="KW-0863">Zinc-finger</keyword>
<name>A0AAD7L5Q6_QUISA</name>
<dbReference type="InterPro" id="IPR000315">
    <property type="entry name" value="Znf_B-box"/>
</dbReference>
<keyword evidence="1" id="KW-0479">Metal-binding</keyword>
<dbReference type="PROSITE" id="PS50119">
    <property type="entry name" value="ZF_BBOX"/>
    <property type="match status" value="1"/>
</dbReference>
<organism evidence="7 8">
    <name type="scientific">Quillaja saponaria</name>
    <name type="common">Soap bark tree</name>
    <dbReference type="NCBI Taxonomy" id="32244"/>
    <lineage>
        <taxon>Eukaryota</taxon>
        <taxon>Viridiplantae</taxon>
        <taxon>Streptophyta</taxon>
        <taxon>Embryophyta</taxon>
        <taxon>Tracheophyta</taxon>
        <taxon>Spermatophyta</taxon>
        <taxon>Magnoliopsida</taxon>
        <taxon>eudicotyledons</taxon>
        <taxon>Gunneridae</taxon>
        <taxon>Pentapetalae</taxon>
        <taxon>rosids</taxon>
        <taxon>fabids</taxon>
        <taxon>Fabales</taxon>
        <taxon>Quillajaceae</taxon>
        <taxon>Quillaja</taxon>
    </lineage>
</organism>
<feature type="compositionally biased region" description="Polar residues" evidence="5">
    <location>
        <begin position="120"/>
        <end position="136"/>
    </location>
</feature>
<dbReference type="CDD" id="cd19821">
    <property type="entry name" value="Bbox1_BBX-like"/>
    <property type="match status" value="1"/>
</dbReference>
<dbReference type="KEGG" id="qsa:O6P43_028007"/>
<dbReference type="EMBL" id="JARAOO010000011">
    <property type="protein sequence ID" value="KAJ7952055.1"/>
    <property type="molecule type" value="Genomic_DNA"/>
</dbReference>
<keyword evidence="3" id="KW-0862">Zinc</keyword>
<gene>
    <name evidence="7" type="ORF">O6P43_028007</name>
</gene>
<accession>A0AAD7L5Q6</accession>
<evidence type="ECO:0000256" key="5">
    <source>
        <dbReference type="SAM" id="MobiDB-lite"/>
    </source>
</evidence>
<proteinExistence type="predicted"/>
<evidence type="ECO:0000256" key="3">
    <source>
        <dbReference type="ARBA" id="ARBA00022833"/>
    </source>
</evidence>
<dbReference type="AlphaFoldDB" id="A0AAD7L5Q6"/>
<keyword evidence="8" id="KW-1185">Reference proteome</keyword>
<dbReference type="SMART" id="SM00336">
    <property type="entry name" value="BBOX"/>
    <property type="match status" value="1"/>
</dbReference>
<dbReference type="PANTHER" id="PTHR31717:SF81">
    <property type="entry name" value="B-BOX ZINC FINGER PROTEIN 32-LIKE"/>
    <property type="match status" value="1"/>
</dbReference>
<evidence type="ECO:0000313" key="7">
    <source>
        <dbReference type="EMBL" id="KAJ7952055.1"/>
    </source>
</evidence>
<reference evidence="7" key="1">
    <citation type="journal article" date="2023" name="Science">
        <title>Elucidation of the pathway for biosynthesis of saponin adjuvants from the soapbark tree.</title>
        <authorList>
            <person name="Reed J."/>
            <person name="Orme A."/>
            <person name="El-Demerdash A."/>
            <person name="Owen C."/>
            <person name="Martin L.B.B."/>
            <person name="Misra R.C."/>
            <person name="Kikuchi S."/>
            <person name="Rejzek M."/>
            <person name="Martin A.C."/>
            <person name="Harkess A."/>
            <person name="Leebens-Mack J."/>
            <person name="Louveau T."/>
            <person name="Stephenson M.J."/>
            <person name="Osbourn A."/>
        </authorList>
    </citation>
    <scope>NUCLEOTIDE SEQUENCE</scope>
    <source>
        <strain evidence="7">S10</strain>
    </source>
</reference>
<comment type="caution">
    <text evidence="7">The sequence shown here is derived from an EMBL/GenBank/DDBJ whole genome shotgun (WGS) entry which is preliminary data.</text>
</comment>
<feature type="region of interest" description="Disordered" evidence="5">
    <location>
        <begin position="112"/>
        <end position="145"/>
    </location>
</feature>